<keyword evidence="9" id="KW-0539">Nucleus</keyword>
<keyword evidence="7" id="KW-0804">Transcription</keyword>
<dbReference type="GO" id="GO:0005634">
    <property type="term" value="C:nucleus"/>
    <property type="evidence" value="ECO:0007669"/>
    <property type="project" value="UniProtKB-SubCell"/>
</dbReference>
<dbReference type="FunFam" id="3.30.50.10:FF:000006">
    <property type="entry name" value="Nuclear receptor subfamily 5 group A member"/>
    <property type="match status" value="1"/>
</dbReference>
<dbReference type="GO" id="GO:0000981">
    <property type="term" value="F:DNA-binding transcription factor activity, RNA polymerase II-specific"/>
    <property type="evidence" value="ECO:0007669"/>
    <property type="project" value="UniProtKB-ARBA"/>
</dbReference>
<keyword evidence="3" id="KW-0863">Zinc-finger</keyword>
<dbReference type="InterPro" id="IPR013088">
    <property type="entry name" value="Znf_NHR/GATA"/>
</dbReference>
<proteinExistence type="predicted"/>
<evidence type="ECO:0000256" key="2">
    <source>
        <dbReference type="ARBA" id="ARBA00022723"/>
    </source>
</evidence>
<feature type="domain" description="Nuclear receptor" evidence="11">
    <location>
        <begin position="37"/>
        <end position="114"/>
    </location>
</feature>
<feature type="transmembrane region" description="Helical" evidence="10">
    <location>
        <begin position="12"/>
        <end position="33"/>
    </location>
</feature>
<keyword evidence="10" id="KW-0472">Membrane</keyword>
<sequence length="300" mass="34760">METRIKVHNFQISLVSVSYVLIMVSIPVGFYFLTSPAAKCKVCGDQSSGKHYGIQCCDGCSCFFKRSVRKNSNYVCIAVAKGQCPIDKSRRNWCPYCRFRKCLRVGMNVAAVQTERGPRLTPLTRLRKINKGNTKNYQILSQILITCLQQAQSNDHLRTLPIKQQQVIIRMVWYEYLILKISYWPVDIMSVFSECSDGNFKNLIETTKQLKADVMEVKLLESLILCRKEYALSRELASLLDSYTDYNLMVTYRYVAHEKNYLRFGHLLLALRQLCSLKVNDGLNNQFFLNIIEDILQTYY</sequence>
<dbReference type="PRINTS" id="PR00047">
    <property type="entry name" value="STROIDFINGER"/>
</dbReference>
<evidence type="ECO:0000256" key="3">
    <source>
        <dbReference type="ARBA" id="ARBA00022771"/>
    </source>
</evidence>
<dbReference type="Gene3D" id="1.10.565.10">
    <property type="entry name" value="Retinoid X Receptor"/>
    <property type="match status" value="1"/>
</dbReference>
<dbReference type="VEuPathDB" id="VectorBase:GBRI003050"/>
<dbReference type="EnsemblMetazoa" id="GBRI003050-RA">
    <property type="protein sequence ID" value="GBRI003050-PA"/>
    <property type="gene ID" value="GBRI003050"/>
</dbReference>
<dbReference type="STRING" id="37001.A0A1A9W1L6"/>
<reference evidence="12" key="2">
    <citation type="submission" date="2020-05" db="UniProtKB">
        <authorList>
            <consortium name="EnsemblMetazoa"/>
        </authorList>
    </citation>
    <scope>IDENTIFICATION</scope>
    <source>
        <strain evidence="12">IAEA</strain>
    </source>
</reference>
<reference evidence="13" key="1">
    <citation type="submission" date="2014-03" db="EMBL/GenBank/DDBJ databases">
        <authorList>
            <person name="Aksoy S."/>
            <person name="Warren W."/>
            <person name="Wilson R.K."/>
        </authorList>
    </citation>
    <scope>NUCLEOTIDE SEQUENCE [LARGE SCALE GENOMIC DNA]</scope>
    <source>
        <strain evidence="13">IAEA</strain>
    </source>
</reference>
<evidence type="ECO:0000256" key="4">
    <source>
        <dbReference type="ARBA" id="ARBA00022833"/>
    </source>
</evidence>
<evidence type="ECO:0000256" key="1">
    <source>
        <dbReference type="ARBA" id="ARBA00004123"/>
    </source>
</evidence>
<protein>
    <recommendedName>
        <fullName evidence="11">Nuclear receptor domain-containing protein</fullName>
    </recommendedName>
</protein>
<accession>A0A1A9W1L6</accession>
<name>A0A1A9W1L6_9MUSC</name>
<dbReference type="Gene3D" id="3.30.50.10">
    <property type="entry name" value="Erythroid Transcription Factor GATA-1, subunit A"/>
    <property type="match status" value="1"/>
</dbReference>
<keyword evidence="5" id="KW-0805">Transcription regulation</keyword>
<dbReference type="InterPro" id="IPR035500">
    <property type="entry name" value="NHR-like_dom_sf"/>
</dbReference>
<evidence type="ECO:0000313" key="12">
    <source>
        <dbReference type="EnsemblMetazoa" id="GBRI003050-PA"/>
    </source>
</evidence>
<dbReference type="GO" id="GO:0008270">
    <property type="term" value="F:zinc ion binding"/>
    <property type="evidence" value="ECO:0007669"/>
    <property type="project" value="UniProtKB-KW"/>
</dbReference>
<dbReference type="SMART" id="SM00399">
    <property type="entry name" value="ZnF_C4"/>
    <property type="match status" value="1"/>
</dbReference>
<evidence type="ECO:0000259" key="11">
    <source>
        <dbReference type="PROSITE" id="PS51030"/>
    </source>
</evidence>
<keyword evidence="2" id="KW-0479">Metal-binding</keyword>
<dbReference type="InterPro" id="IPR050274">
    <property type="entry name" value="Nuclear_hormone_rcpt_NR2"/>
</dbReference>
<keyword evidence="10" id="KW-0812">Transmembrane</keyword>
<organism evidence="12 13">
    <name type="scientific">Glossina brevipalpis</name>
    <dbReference type="NCBI Taxonomy" id="37001"/>
    <lineage>
        <taxon>Eukaryota</taxon>
        <taxon>Metazoa</taxon>
        <taxon>Ecdysozoa</taxon>
        <taxon>Arthropoda</taxon>
        <taxon>Hexapoda</taxon>
        <taxon>Insecta</taxon>
        <taxon>Pterygota</taxon>
        <taxon>Neoptera</taxon>
        <taxon>Endopterygota</taxon>
        <taxon>Diptera</taxon>
        <taxon>Brachycera</taxon>
        <taxon>Muscomorpha</taxon>
        <taxon>Hippoboscoidea</taxon>
        <taxon>Glossinidae</taxon>
        <taxon>Glossina</taxon>
    </lineage>
</organism>
<dbReference type="PROSITE" id="PS51030">
    <property type="entry name" value="NUCLEAR_REC_DBD_2"/>
    <property type="match status" value="1"/>
</dbReference>
<dbReference type="PROSITE" id="PS00031">
    <property type="entry name" value="NUCLEAR_REC_DBD_1"/>
    <property type="match status" value="1"/>
</dbReference>
<dbReference type="PANTHER" id="PTHR24083">
    <property type="entry name" value="NUCLEAR HORMONE RECEPTOR"/>
    <property type="match status" value="1"/>
</dbReference>
<dbReference type="InterPro" id="IPR001628">
    <property type="entry name" value="Znf_hrmn_rcpt"/>
</dbReference>
<dbReference type="SUPFAM" id="SSF48508">
    <property type="entry name" value="Nuclear receptor ligand-binding domain"/>
    <property type="match status" value="1"/>
</dbReference>
<dbReference type="AlphaFoldDB" id="A0A1A9W1L6"/>
<evidence type="ECO:0000313" key="13">
    <source>
        <dbReference type="Proteomes" id="UP000091820"/>
    </source>
</evidence>
<evidence type="ECO:0000256" key="10">
    <source>
        <dbReference type="SAM" id="Phobius"/>
    </source>
</evidence>
<keyword evidence="10" id="KW-1133">Transmembrane helix</keyword>
<comment type="subcellular location">
    <subcellularLocation>
        <location evidence="1">Nucleus</location>
    </subcellularLocation>
</comment>
<keyword evidence="4" id="KW-0862">Zinc</keyword>
<dbReference type="Proteomes" id="UP000091820">
    <property type="component" value="Unassembled WGS sequence"/>
</dbReference>
<dbReference type="Pfam" id="PF00105">
    <property type="entry name" value="zf-C4"/>
    <property type="match status" value="1"/>
</dbReference>
<keyword evidence="6" id="KW-0238">DNA-binding</keyword>
<evidence type="ECO:0000256" key="6">
    <source>
        <dbReference type="ARBA" id="ARBA00023125"/>
    </source>
</evidence>
<dbReference type="GO" id="GO:0035556">
    <property type="term" value="P:intracellular signal transduction"/>
    <property type="evidence" value="ECO:0007669"/>
    <property type="project" value="UniProtKB-ARBA"/>
</dbReference>
<dbReference type="SUPFAM" id="SSF57716">
    <property type="entry name" value="Glucocorticoid receptor-like (DNA-binding domain)"/>
    <property type="match status" value="1"/>
</dbReference>
<evidence type="ECO:0000256" key="9">
    <source>
        <dbReference type="ARBA" id="ARBA00023242"/>
    </source>
</evidence>
<keyword evidence="13" id="KW-1185">Reference proteome</keyword>
<keyword evidence="8" id="KW-0675">Receptor</keyword>
<evidence type="ECO:0000256" key="7">
    <source>
        <dbReference type="ARBA" id="ARBA00023163"/>
    </source>
</evidence>
<evidence type="ECO:0000256" key="5">
    <source>
        <dbReference type="ARBA" id="ARBA00023015"/>
    </source>
</evidence>
<evidence type="ECO:0000256" key="8">
    <source>
        <dbReference type="ARBA" id="ARBA00023170"/>
    </source>
</evidence>
<dbReference type="GO" id="GO:0043565">
    <property type="term" value="F:sequence-specific DNA binding"/>
    <property type="evidence" value="ECO:0007669"/>
    <property type="project" value="InterPro"/>
</dbReference>